<dbReference type="GO" id="GO:0003911">
    <property type="term" value="F:DNA ligase (NAD+) activity"/>
    <property type="evidence" value="ECO:0007669"/>
    <property type="project" value="UniProtKB-UniRule"/>
</dbReference>
<dbReference type="InterPro" id="IPR001679">
    <property type="entry name" value="DNA_ligase"/>
</dbReference>
<dbReference type="Proteomes" id="UP000317078">
    <property type="component" value="Unassembled WGS sequence"/>
</dbReference>
<dbReference type="Pfam" id="PF03119">
    <property type="entry name" value="DNA_ligase_ZBD"/>
    <property type="match status" value="1"/>
</dbReference>
<reference evidence="18 19" key="1">
    <citation type="journal article" date="2019" name="Environ. Microbiol.">
        <title>Species interactions and distinct microbial communities in high Arctic permafrost affected cryosols are associated with the CH4 and CO2 gas fluxes.</title>
        <authorList>
            <person name="Altshuler I."/>
            <person name="Hamel J."/>
            <person name="Turney S."/>
            <person name="Magnuson E."/>
            <person name="Levesque R."/>
            <person name="Greer C."/>
            <person name="Whyte L.G."/>
        </authorList>
    </citation>
    <scope>NUCLEOTIDE SEQUENCE [LARGE SCALE GENOMIC DNA]</scope>
    <source>
        <strain evidence="18 19">S9.3B</strain>
    </source>
</reference>
<dbReference type="NCBIfam" id="NF005932">
    <property type="entry name" value="PRK07956.1"/>
    <property type="match status" value="1"/>
</dbReference>
<dbReference type="PANTHER" id="PTHR23389:SF9">
    <property type="entry name" value="DNA LIGASE"/>
    <property type="match status" value="1"/>
</dbReference>
<dbReference type="Gene3D" id="6.20.10.30">
    <property type="match status" value="1"/>
</dbReference>
<evidence type="ECO:0000256" key="11">
    <source>
        <dbReference type="ARBA" id="ARBA00023204"/>
    </source>
</evidence>
<evidence type="ECO:0000256" key="9">
    <source>
        <dbReference type="ARBA" id="ARBA00022842"/>
    </source>
</evidence>
<feature type="active site" description="N6-AMP-lysine intermediate" evidence="15">
    <location>
        <position position="137"/>
    </location>
</feature>
<dbReference type="EMBL" id="RCZP01000023">
    <property type="protein sequence ID" value="TPG51878.1"/>
    <property type="molecule type" value="Genomic_DNA"/>
</dbReference>
<feature type="binding site" evidence="15">
    <location>
        <begin position="101"/>
        <end position="102"/>
    </location>
    <ligand>
        <name>NAD(+)</name>
        <dbReference type="ChEBI" id="CHEBI:57540"/>
    </ligand>
</feature>
<evidence type="ECO:0000313" key="18">
    <source>
        <dbReference type="EMBL" id="TPG51878.1"/>
    </source>
</evidence>
<dbReference type="SUPFAM" id="SSF47781">
    <property type="entry name" value="RuvA domain 2-like"/>
    <property type="match status" value="1"/>
</dbReference>
<keyword evidence="6 15" id="KW-0479">Metal-binding</keyword>
<evidence type="ECO:0000313" key="19">
    <source>
        <dbReference type="Proteomes" id="UP000317078"/>
    </source>
</evidence>
<dbReference type="GO" id="GO:0005829">
    <property type="term" value="C:cytosol"/>
    <property type="evidence" value="ECO:0007669"/>
    <property type="project" value="TreeGrafter"/>
</dbReference>
<dbReference type="Gene3D" id="3.30.470.30">
    <property type="entry name" value="DNA ligase/mRNA capping enzyme"/>
    <property type="match status" value="1"/>
</dbReference>
<keyword evidence="11 15" id="KW-0234">DNA repair</keyword>
<evidence type="ECO:0000256" key="13">
    <source>
        <dbReference type="ARBA" id="ARBA00034005"/>
    </source>
</evidence>
<proteinExistence type="inferred from homology"/>
<dbReference type="SUPFAM" id="SSF52113">
    <property type="entry name" value="BRCT domain"/>
    <property type="match status" value="1"/>
</dbReference>
<accession>A0A502FQQ1</accession>
<comment type="similarity">
    <text evidence="14 15">Belongs to the NAD-dependent DNA ligase family. LigA subfamily.</text>
</comment>
<dbReference type="Pfam" id="PF12826">
    <property type="entry name" value="HHH_2"/>
    <property type="match status" value="1"/>
</dbReference>
<dbReference type="OrthoDB" id="9759736at2"/>
<evidence type="ECO:0000259" key="17">
    <source>
        <dbReference type="PROSITE" id="PS50172"/>
    </source>
</evidence>
<dbReference type="PROSITE" id="PS50172">
    <property type="entry name" value="BRCT"/>
    <property type="match status" value="1"/>
</dbReference>
<dbReference type="GO" id="GO:0006281">
    <property type="term" value="P:DNA repair"/>
    <property type="evidence" value="ECO:0007669"/>
    <property type="project" value="UniProtKB-KW"/>
</dbReference>
<evidence type="ECO:0000256" key="15">
    <source>
        <dbReference type="HAMAP-Rule" id="MF_01588"/>
    </source>
</evidence>
<feature type="domain" description="BRCT" evidence="17">
    <location>
        <begin position="642"/>
        <end position="714"/>
    </location>
</feature>
<dbReference type="PIRSF" id="PIRSF001604">
    <property type="entry name" value="LigA"/>
    <property type="match status" value="1"/>
</dbReference>
<dbReference type="InterPro" id="IPR010994">
    <property type="entry name" value="RuvA_2-like"/>
</dbReference>
<dbReference type="InterPro" id="IPR004149">
    <property type="entry name" value="Znf_DNAligase_C4"/>
</dbReference>
<comment type="caution">
    <text evidence="18">The sequence shown here is derived from an EMBL/GenBank/DDBJ whole genome shotgun (WGS) entry which is preliminary data.</text>
</comment>
<keyword evidence="4 15" id="KW-0436">Ligase</keyword>
<dbReference type="SMART" id="SM00532">
    <property type="entry name" value="LIGANc"/>
    <property type="match status" value="1"/>
</dbReference>
<feature type="binding site" evidence="15">
    <location>
        <position position="350"/>
    </location>
    <ligand>
        <name>NAD(+)</name>
        <dbReference type="ChEBI" id="CHEBI:57540"/>
    </ligand>
</feature>
<keyword evidence="5 15" id="KW-0235">DNA replication</keyword>
<dbReference type="Gene3D" id="1.10.287.610">
    <property type="entry name" value="Helix hairpin bin"/>
    <property type="match status" value="1"/>
</dbReference>
<dbReference type="Pfam" id="PF01653">
    <property type="entry name" value="DNA_ligase_aden"/>
    <property type="match status" value="1"/>
</dbReference>
<keyword evidence="8 15" id="KW-0862">Zinc</keyword>
<dbReference type="InterPro" id="IPR013839">
    <property type="entry name" value="DNAligase_adenylation"/>
</dbReference>
<dbReference type="HAMAP" id="MF_01588">
    <property type="entry name" value="DNA_ligase_A"/>
    <property type="match status" value="1"/>
</dbReference>
<evidence type="ECO:0000256" key="5">
    <source>
        <dbReference type="ARBA" id="ARBA00022705"/>
    </source>
</evidence>
<sequence length="739" mass="80741">MPKNPPAPALAPSLPIEDLTEEEAARELEALAARLAEANAAYHVRDEPIMPDAEYDALFRRNQAIEARFPELVRADSPSKKVGEEPAAGFAKARHGTPMLSLDNAFAPEDFSEFAARIRRFLGLSAEEVLRFVAEPKIDGLSVNLTYEHGRFVRGATRGDGTVGEDITENLRTLDELPRELPAPFPDRIEIRGEVFMTKADFLAFHAEQTRLFEERERRRAAGEKVGEAVRIPVNPRNAAAGSLRQLDARITARRPLRLFAYAQGASSSPVAETHSGYLDVLRGWGFRVNPLSEALRDEHAAADFQARMGERRAGLDYDIDGVVYKLDRLDWQGRLGFVGRAPRWAIAWKFPAERATTKLLEIQIQVGRTGALTPRAIMQPVNVGGVMVQHATLHNEDEVARRDARVGDTVELQRAGDVIPQVIRVVDPDRPGRGEPWVPPTHCPECGSPAIRPEGEVVRRCTGGLVCPAQQVERLIHFASRNAMDIEGLGIENVVLLHEAGLVKTPADIFRLSGHVATLRGWKGWGGAAKGESKKVANLLAAIEARRRPSLERFIFALGIRRIGEQNARLLARHYHSAAAWRAAMLDARIIGSEAREDLGGIQGIGPSIAQELVTFFAETRNVEALDDLLGEVTPEEAEAVAEGALSGKSIVFTGGLETMTRQEAEARAELLGAKVVKSVSKRTDLVVVGTDAGSKAKKAAELELRTLTEAEWRAIAGFPPAEPAPETTPDPEPDPAP</sequence>
<comment type="cofactor">
    <cofactor evidence="15">
        <name>Mg(2+)</name>
        <dbReference type="ChEBI" id="CHEBI:18420"/>
    </cofactor>
    <cofactor evidence="15">
        <name>Mn(2+)</name>
        <dbReference type="ChEBI" id="CHEBI:29035"/>
    </cofactor>
</comment>
<dbReference type="Pfam" id="PF00533">
    <property type="entry name" value="BRCT"/>
    <property type="match status" value="1"/>
</dbReference>
<dbReference type="Gene3D" id="3.40.50.10190">
    <property type="entry name" value="BRCT domain"/>
    <property type="match status" value="1"/>
</dbReference>
<feature type="binding site" evidence="15">
    <location>
        <position position="447"/>
    </location>
    <ligand>
        <name>Zn(2+)</name>
        <dbReference type="ChEBI" id="CHEBI:29105"/>
    </ligand>
</feature>
<feature type="binding site" evidence="15">
    <location>
        <position position="444"/>
    </location>
    <ligand>
        <name>Zn(2+)</name>
        <dbReference type="ChEBI" id="CHEBI:29105"/>
    </ligand>
</feature>
<dbReference type="RefSeq" id="WP_140885346.1">
    <property type="nucleotide sequence ID" value="NZ_RCZP01000023.1"/>
</dbReference>
<evidence type="ECO:0000256" key="2">
    <source>
        <dbReference type="ARBA" id="ARBA00012722"/>
    </source>
</evidence>
<dbReference type="InterPro" id="IPR001357">
    <property type="entry name" value="BRCT_dom"/>
</dbReference>
<dbReference type="GO" id="GO:0046872">
    <property type="term" value="F:metal ion binding"/>
    <property type="evidence" value="ECO:0007669"/>
    <property type="project" value="UniProtKB-KW"/>
</dbReference>
<dbReference type="CDD" id="cd00114">
    <property type="entry name" value="LIGANc"/>
    <property type="match status" value="1"/>
</dbReference>
<comment type="function">
    <text evidence="1 15">DNA ligase that catalyzes the formation of phosphodiester linkages between 5'-phosphoryl and 3'-hydroxyl groups in double-stranded DNA using NAD as a coenzyme and as the energy source for the reaction. It is essential for DNA replication and repair of damaged DNA.</text>
</comment>
<feature type="binding site" evidence="15">
    <location>
        <position position="326"/>
    </location>
    <ligand>
        <name>NAD(+)</name>
        <dbReference type="ChEBI" id="CHEBI:57540"/>
    </ligand>
</feature>
<keyword evidence="12 15" id="KW-0464">Manganese</keyword>
<dbReference type="InterPro" id="IPR013840">
    <property type="entry name" value="DNAligase_N"/>
</dbReference>
<evidence type="ECO:0000256" key="4">
    <source>
        <dbReference type="ARBA" id="ARBA00022598"/>
    </source>
</evidence>
<dbReference type="Gene3D" id="2.40.50.140">
    <property type="entry name" value="Nucleic acid-binding proteins"/>
    <property type="match status" value="1"/>
</dbReference>
<dbReference type="InterPro" id="IPR041663">
    <property type="entry name" value="DisA/LigA_HHH"/>
</dbReference>
<keyword evidence="10 15" id="KW-0520">NAD</keyword>
<evidence type="ECO:0000256" key="7">
    <source>
        <dbReference type="ARBA" id="ARBA00022763"/>
    </source>
</evidence>
<dbReference type="SUPFAM" id="SSF56091">
    <property type="entry name" value="DNA ligase/mRNA capping enzyme, catalytic domain"/>
    <property type="match status" value="1"/>
</dbReference>
<dbReference type="SUPFAM" id="SSF50249">
    <property type="entry name" value="Nucleic acid-binding proteins"/>
    <property type="match status" value="1"/>
</dbReference>
<dbReference type="NCBIfam" id="TIGR00575">
    <property type="entry name" value="dnlj"/>
    <property type="match status" value="1"/>
</dbReference>
<dbReference type="InterPro" id="IPR036420">
    <property type="entry name" value="BRCT_dom_sf"/>
</dbReference>
<evidence type="ECO:0000256" key="16">
    <source>
        <dbReference type="SAM" id="MobiDB-lite"/>
    </source>
</evidence>
<dbReference type="Pfam" id="PF03120">
    <property type="entry name" value="OB_DNA_ligase"/>
    <property type="match status" value="1"/>
</dbReference>
<feature type="binding site" evidence="15">
    <location>
        <position position="158"/>
    </location>
    <ligand>
        <name>NAD(+)</name>
        <dbReference type="ChEBI" id="CHEBI:57540"/>
    </ligand>
</feature>
<dbReference type="InterPro" id="IPR004150">
    <property type="entry name" value="NAD_DNA_ligase_OB"/>
</dbReference>
<feature type="binding site" evidence="15">
    <location>
        <begin position="52"/>
        <end position="56"/>
    </location>
    <ligand>
        <name>NAD(+)</name>
        <dbReference type="ChEBI" id="CHEBI:57540"/>
    </ligand>
</feature>
<feature type="binding site" evidence="15">
    <location>
        <position position="135"/>
    </location>
    <ligand>
        <name>NAD(+)</name>
        <dbReference type="ChEBI" id="CHEBI:57540"/>
    </ligand>
</feature>
<dbReference type="CDD" id="cd17748">
    <property type="entry name" value="BRCT_DNA_ligase_like"/>
    <property type="match status" value="1"/>
</dbReference>
<dbReference type="PROSITE" id="PS01055">
    <property type="entry name" value="DNA_LIGASE_N1"/>
    <property type="match status" value="1"/>
</dbReference>
<dbReference type="PANTHER" id="PTHR23389">
    <property type="entry name" value="CHROMOSOME TRANSMISSION FIDELITY FACTOR 18"/>
    <property type="match status" value="1"/>
</dbReference>
<dbReference type="GO" id="GO:0006260">
    <property type="term" value="P:DNA replication"/>
    <property type="evidence" value="ECO:0007669"/>
    <property type="project" value="UniProtKB-KW"/>
</dbReference>
<feature type="binding site" evidence="15">
    <location>
        <position position="468"/>
    </location>
    <ligand>
        <name>Zn(2+)</name>
        <dbReference type="ChEBI" id="CHEBI:29105"/>
    </ligand>
</feature>
<evidence type="ECO:0000256" key="12">
    <source>
        <dbReference type="ARBA" id="ARBA00023211"/>
    </source>
</evidence>
<dbReference type="InterPro" id="IPR012340">
    <property type="entry name" value="NA-bd_OB-fold"/>
</dbReference>
<name>A0A502FQQ1_9PROT</name>
<evidence type="ECO:0000256" key="8">
    <source>
        <dbReference type="ARBA" id="ARBA00022833"/>
    </source>
</evidence>
<gene>
    <name evidence="15 18" type="primary">ligA</name>
    <name evidence="18" type="ORF">EAH89_19155</name>
</gene>
<dbReference type="AlphaFoldDB" id="A0A502FQQ1"/>
<evidence type="ECO:0000256" key="14">
    <source>
        <dbReference type="ARBA" id="ARBA00060881"/>
    </source>
</evidence>
<evidence type="ECO:0000256" key="10">
    <source>
        <dbReference type="ARBA" id="ARBA00023027"/>
    </source>
</evidence>
<feature type="region of interest" description="Disordered" evidence="16">
    <location>
        <begin position="720"/>
        <end position="739"/>
    </location>
</feature>
<dbReference type="SMART" id="SM00292">
    <property type="entry name" value="BRCT"/>
    <property type="match status" value="1"/>
</dbReference>
<keyword evidence="9 15" id="KW-0460">Magnesium</keyword>
<feature type="binding site" evidence="15">
    <location>
        <position position="194"/>
    </location>
    <ligand>
        <name>NAD(+)</name>
        <dbReference type="ChEBI" id="CHEBI:57540"/>
    </ligand>
</feature>
<dbReference type="Gene3D" id="1.10.150.20">
    <property type="entry name" value="5' to 3' exonuclease, C-terminal subdomain"/>
    <property type="match status" value="2"/>
</dbReference>
<dbReference type="EC" id="6.5.1.2" evidence="2 15"/>
<protein>
    <recommendedName>
        <fullName evidence="3 15">DNA ligase</fullName>
        <ecNumber evidence="2 15">6.5.1.2</ecNumber>
    </recommendedName>
    <alternativeName>
        <fullName evidence="15">Polydeoxyribonucleotide synthase [NAD(+)]</fullName>
    </alternativeName>
</protein>
<keyword evidence="7 15" id="KW-0227">DNA damage</keyword>
<comment type="caution">
    <text evidence="15">Lacks conserved residue(s) required for the propagation of feature annotation.</text>
</comment>
<organism evidence="18 19">
    <name type="scientific">Muricoccus nepalensis</name>
    <dbReference type="NCBI Taxonomy" id="1854500"/>
    <lineage>
        <taxon>Bacteria</taxon>
        <taxon>Pseudomonadati</taxon>
        <taxon>Pseudomonadota</taxon>
        <taxon>Alphaproteobacteria</taxon>
        <taxon>Acetobacterales</taxon>
        <taxon>Roseomonadaceae</taxon>
        <taxon>Muricoccus</taxon>
    </lineage>
</organism>
<dbReference type="InterPro" id="IPR018239">
    <property type="entry name" value="DNA_ligase_AS"/>
</dbReference>
<dbReference type="FunFam" id="2.40.50.140:FF:000012">
    <property type="entry name" value="DNA ligase"/>
    <property type="match status" value="1"/>
</dbReference>
<keyword evidence="19" id="KW-1185">Reference proteome</keyword>
<evidence type="ECO:0000256" key="6">
    <source>
        <dbReference type="ARBA" id="ARBA00022723"/>
    </source>
</evidence>
<evidence type="ECO:0000256" key="3">
    <source>
        <dbReference type="ARBA" id="ARBA00013308"/>
    </source>
</evidence>
<evidence type="ECO:0000256" key="1">
    <source>
        <dbReference type="ARBA" id="ARBA00004067"/>
    </source>
</evidence>
<comment type="catalytic activity">
    <reaction evidence="13 15">
        <text>NAD(+) + (deoxyribonucleotide)n-3'-hydroxyl + 5'-phospho-(deoxyribonucleotide)m = (deoxyribonucleotide)n+m + AMP + beta-nicotinamide D-nucleotide.</text>
        <dbReference type="EC" id="6.5.1.2"/>
    </reaction>
</comment>